<dbReference type="PANTHER" id="PTHR43833:SF9">
    <property type="entry name" value="POTASSIUM CHANNEL PROTEIN YUGO-RELATED"/>
    <property type="match status" value="1"/>
</dbReference>
<feature type="transmembrane region" description="Helical" evidence="2">
    <location>
        <begin position="73"/>
        <end position="98"/>
    </location>
</feature>
<accession>A0A6V8LX10</accession>
<keyword evidence="4" id="KW-0813">Transport</keyword>
<keyword evidence="4" id="KW-0406">Ion transport</keyword>
<keyword evidence="2" id="KW-1133">Transmembrane helix</keyword>
<dbReference type="PANTHER" id="PTHR43833">
    <property type="entry name" value="POTASSIUM CHANNEL PROTEIN 2-RELATED-RELATED"/>
    <property type="match status" value="1"/>
</dbReference>
<dbReference type="SUPFAM" id="SSF81324">
    <property type="entry name" value="Voltage-gated potassium channels"/>
    <property type="match status" value="1"/>
</dbReference>
<keyword evidence="2" id="KW-0812">Transmembrane</keyword>
<feature type="transmembrane region" description="Helical" evidence="2">
    <location>
        <begin position="43"/>
        <end position="61"/>
    </location>
</feature>
<name>A0A6V8LX10_9BACT</name>
<evidence type="ECO:0000256" key="1">
    <source>
        <dbReference type="ARBA" id="ARBA00004651"/>
    </source>
</evidence>
<dbReference type="GO" id="GO:0005886">
    <property type="term" value="C:plasma membrane"/>
    <property type="evidence" value="ECO:0007669"/>
    <property type="project" value="UniProtKB-SubCell"/>
</dbReference>
<dbReference type="RefSeq" id="WP_173084862.1">
    <property type="nucleotide sequence ID" value="NZ_BLTE01000011.1"/>
</dbReference>
<keyword evidence="2" id="KW-0472">Membrane</keyword>
<protein>
    <submittedName>
        <fullName evidence="4">Cyclic nucleotide-gated potassium channel</fullName>
    </submittedName>
</protein>
<comment type="caution">
    <text evidence="4">The sequence shown here is derived from an EMBL/GenBank/DDBJ whole genome shotgun (WGS) entry which is preliminary data.</text>
</comment>
<dbReference type="EMBL" id="BLTE01000011">
    <property type="protein sequence ID" value="GFK94619.1"/>
    <property type="molecule type" value="Genomic_DNA"/>
</dbReference>
<dbReference type="InterPro" id="IPR003148">
    <property type="entry name" value="RCK_N"/>
</dbReference>
<evidence type="ECO:0000313" key="5">
    <source>
        <dbReference type="Proteomes" id="UP000494245"/>
    </source>
</evidence>
<dbReference type="Pfam" id="PF07885">
    <property type="entry name" value="Ion_trans_2"/>
    <property type="match status" value="1"/>
</dbReference>
<keyword evidence="5" id="KW-1185">Reference proteome</keyword>
<dbReference type="InterPro" id="IPR050721">
    <property type="entry name" value="Trk_Ktr_HKT_K-transport"/>
</dbReference>
<reference evidence="4 5" key="1">
    <citation type="submission" date="2020-04" db="EMBL/GenBank/DDBJ databases">
        <authorList>
            <consortium name="Desulfovibrio sp. FSS-1 genome sequencing consortium"/>
            <person name="Shimoshige H."/>
            <person name="Kobayashi H."/>
            <person name="Maekawa T."/>
        </authorList>
    </citation>
    <scope>NUCLEOTIDE SEQUENCE [LARGE SCALE GENOMIC DNA]</scope>
    <source>
        <strain evidence="4 5">SIID29052-01</strain>
    </source>
</reference>
<feature type="transmembrane region" description="Helical" evidence="2">
    <location>
        <begin position="12"/>
        <end position="31"/>
    </location>
</feature>
<evidence type="ECO:0000313" key="4">
    <source>
        <dbReference type="EMBL" id="GFK94619.1"/>
    </source>
</evidence>
<sequence>MNRIWSSWIEKPFALPLALTGVMLAASALGFSWVESETQSEPVGFFEGLWWAMVTLFTVGYGDFAPKTVPGRLLGMAVMASGIGLVSSITGAMASAMVERRMQRRRGLLPVNATGHVLILGWNGHGPLLLERLRRMPELAQAQTVLAADMEPSRFEELVQSLGQGVGLHFVRGDTALKAVLERANPAKARLAFILPGEDVPPEEADNHSVLTTLTLHALAPSLVIYAEALRDAAREHLLRAGATKAVGREELAAKAMAFMASHPVMHDVLHALLAGGNQGSLRYRPLTRQEQAGTWSALVCASLAATGQLPLAACRLPRTLKLSDVLDASQALDSYILELFQAAGRDGPLGSQGPKVALNPGPGTDLTAFDGIIFLERSA</sequence>
<evidence type="ECO:0000259" key="3">
    <source>
        <dbReference type="PROSITE" id="PS51201"/>
    </source>
</evidence>
<reference evidence="4 5" key="2">
    <citation type="submission" date="2020-05" db="EMBL/GenBank/DDBJ databases">
        <title>Draft genome sequence of Desulfovibrio sp. strainFSS-1.</title>
        <authorList>
            <person name="Shimoshige H."/>
            <person name="Kobayashi H."/>
            <person name="Maekawa T."/>
        </authorList>
    </citation>
    <scope>NUCLEOTIDE SEQUENCE [LARGE SCALE GENOMIC DNA]</scope>
    <source>
        <strain evidence="4 5">SIID29052-01</strain>
    </source>
</reference>
<keyword evidence="4" id="KW-0407">Ion channel</keyword>
<dbReference type="Proteomes" id="UP000494245">
    <property type="component" value="Unassembled WGS sequence"/>
</dbReference>
<proteinExistence type="predicted"/>
<dbReference type="SUPFAM" id="SSF51735">
    <property type="entry name" value="NAD(P)-binding Rossmann-fold domains"/>
    <property type="match status" value="1"/>
</dbReference>
<dbReference type="PROSITE" id="PS51201">
    <property type="entry name" value="RCK_N"/>
    <property type="match status" value="1"/>
</dbReference>
<dbReference type="GO" id="GO:0034220">
    <property type="term" value="P:monoatomic ion transmembrane transport"/>
    <property type="evidence" value="ECO:0007669"/>
    <property type="project" value="UniProtKB-KW"/>
</dbReference>
<organism evidence="4 5">
    <name type="scientific">Fundidesulfovibrio magnetotacticus</name>
    <dbReference type="NCBI Taxonomy" id="2730080"/>
    <lineage>
        <taxon>Bacteria</taxon>
        <taxon>Pseudomonadati</taxon>
        <taxon>Thermodesulfobacteriota</taxon>
        <taxon>Desulfovibrionia</taxon>
        <taxon>Desulfovibrionales</taxon>
        <taxon>Desulfovibrionaceae</taxon>
        <taxon>Fundidesulfovibrio</taxon>
    </lineage>
</organism>
<dbReference type="Pfam" id="PF02254">
    <property type="entry name" value="TrkA_N"/>
    <property type="match status" value="1"/>
</dbReference>
<dbReference type="GO" id="GO:0006813">
    <property type="term" value="P:potassium ion transport"/>
    <property type="evidence" value="ECO:0007669"/>
    <property type="project" value="InterPro"/>
</dbReference>
<dbReference type="Gene3D" id="3.40.50.720">
    <property type="entry name" value="NAD(P)-binding Rossmann-like Domain"/>
    <property type="match status" value="1"/>
</dbReference>
<dbReference type="InterPro" id="IPR036291">
    <property type="entry name" value="NAD(P)-bd_dom_sf"/>
</dbReference>
<dbReference type="InterPro" id="IPR013099">
    <property type="entry name" value="K_chnl_dom"/>
</dbReference>
<evidence type="ECO:0000256" key="2">
    <source>
        <dbReference type="SAM" id="Phobius"/>
    </source>
</evidence>
<dbReference type="Gene3D" id="1.10.287.70">
    <property type="match status" value="1"/>
</dbReference>
<comment type="subcellular location">
    <subcellularLocation>
        <location evidence="1">Cell membrane</location>
        <topology evidence="1">Multi-pass membrane protein</topology>
    </subcellularLocation>
</comment>
<feature type="domain" description="RCK N-terminal" evidence="3">
    <location>
        <begin position="114"/>
        <end position="248"/>
    </location>
</feature>
<gene>
    <name evidence="4" type="ORF">NNJEOMEG_02466</name>
</gene>
<dbReference type="AlphaFoldDB" id="A0A6V8LX10"/>